<feature type="transmembrane region" description="Helical" evidence="1">
    <location>
        <begin position="12"/>
        <end position="29"/>
    </location>
</feature>
<keyword evidence="3" id="KW-1185">Reference proteome</keyword>
<keyword evidence="1" id="KW-0472">Membrane</keyword>
<comment type="caution">
    <text evidence="2">The sequence shown here is derived from an EMBL/GenBank/DDBJ whole genome shotgun (WGS) entry which is preliminary data.</text>
</comment>
<evidence type="ECO:0000256" key="1">
    <source>
        <dbReference type="SAM" id="Phobius"/>
    </source>
</evidence>
<proteinExistence type="predicted"/>
<evidence type="ECO:0000313" key="3">
    <source>
        <dbReference type="Proteomes" id="UP000518752"/>
    </source>
</evidence>
<reference evidence="2 3" key="1">
    <citation type="journal article" date="2020" name="ISME J.">
        <title>Uncovering the hidden diversity of litter-decomposition mechanisms in mushroom-forming fungi.</title>
        <authorList>
            <person name="Floudas D."/>
            <person name="Bentzer J."/>
            <person name="Ahren D."/>
            <person name="Johansson T."/>
            <person name="Persson P."/>
            <person name="Tunlid A."/>
        </authorList>
    </citation>
    <scope>NUCLEOTIDE SEQUENCE [LARGE SCALE GENOMIC DNA]</scope>
    <source>
        <strain evidence="2 3">CBS 406.79</strain>
    </source>
</reference>
<dbReference type="AlphaFoldDB" id="A0A8H5CWU9"/>
<organism evidence="2 3">
    <name type="scientific">Collybiopsis confluens</name>
    <dbReference type="NCBI Taxonomy" id="2823264"/>
    <lineage>
        <taxon>Eukaryota</taxon>
        <taxon>Fungi</taxon>
        <taxon>Dikarya</taxon>
        <taxon>Basidiomycota</taxon>
        <taxon>Agaricomycotina</taxon>
        <taxon>Agaricomycetes</taxon>
        <taxon>Agaricomycetidae</taxon>
        <taxon>Agaricales</taxon>
        <taxon>Marasmiineae</taxon>
        <taxon>Omphalotaceae</taxon>
        <taxon>Collybiopsis</taxon>
    </lineage>
</organism>
<keyword evidence="1" id="KW-1133">Transmembrane helix</keyword>
<dbReference type="Proteomes" id="UP000518752">
    <property type="component" value="Unassembled WGS sequence"/>
</dbReference>
<keyword evidence="1" id="KW-0812">Transmembrane</keyword>
<gene>
    <name evidence="2" type="ORF">D9757_013101</name>
</gene>
<name>A0A8H5CWU9_9AGAR</name>
<accession>A0A8H5CWU9</accession>
<sequence>MQLYANWKGATWVSFSCSIMANVVALLRLDERRRSDLGSFITVRVRNGIGKLTNITEITSNYGEFRLDNIDDVTEVEDILVDILSSREVAEPEPSYARAI</sequence>
<protein>
    <submittedName>
        <fullName evidence="2">Uncharacterized protein</fullName>
    </submittedName>
</protein>
<evidence type="ECO:0000313" key="2">
    <source>
        <dbReference type="EMBL" id="KAF5349412.1"/>
    </source>
</evidence>
<dbReference type="EMBL" id="JAACJN010000308">
    <property type="protein sequence ID" value="KAF5349412.1"/>
    <property type="molecule type" value="Genomic_DNA"/>
</dbReference>